<protein>
    <submittedName>
        <fullName evidence="8">TLC domain-containing protein</fullName>
    </submittedName>
</protein>
<evidence type="ECO:0000256" key="3">
    <source>
        <dbReference type="ARBA" id="ARBA00022989"/>
    </source>
</evidence>
<evidence type="ECO:0000256" key="5">
    <source>
        <dbReference type="SAM" id="Phobius"/>
    </source>
</evidence>
<dbReference type="GO" id="GO:0016020">
    <property type="term" value="C:membrane"/>
    <property type="evidence" value="ECO:0007669"/>
    <property type="project" value="UniProtKB-SubCell"/>
</dbReference>
<dbReference type="GO" id="GO:0005794">
    <property type="term" value="C:Golgi apparatus"/>
    <property type="evidence" value="ECO:0007669"/>
    <property type="project" value="TreeGrafter"/>
</dbReference>
<reference evidence="6 7" key="2">
    <citation type="submission" date="2018-11" db="EMBL/GenBank/DDBJ databases">
        <authorList>
            <consortium name="Pathogen Informatics"/>
        </authorList>
    </citation>
    <scope>NUCLEOTIDE SEQUENCE [LARGE SCALE GENOMIC DNA]</scope>
</reference>
<feature type="transmembrane region" description="Helical" evidence="5">
    <location>
        <begin position="363"/>
        <end position="385"/>
    </location>
</feature>
<dbReference type="OrthoDB" id="10266980at2759"/>
<reference evidence="8" key="1">
    <citation type="submission" date="2017-02" db="UniProtKB">
        <authorList>
            <consortium name="WormBaseParasite"/>
        </authorList>
    </citation>
    <scope>IDENTIFICATION</scope>
</reference>
<feature type="transmembrane region" description="Helical" evidence="5">
    <location>
        <begin position="421"/>
        <end position="439"/>
    </location>
</feature>
<keyword evidence="2 5" id="KW-0812">Transmembrane</keyword>
<feature type="transmembrane region" description="Helical" evidence="5">
    <location>
        <begin position="333"/>
        <end position="351"/>
    </location>
</feature>
<dbReference type="Proteomes" id="UP000274429">
    <property type="component" value="Unassembled WGS sequence"/>
</dbReference>
<evidence type="ECO:0000256" key="2">
    <source>
        <dbReference type="ARBA" id="ARBA00022692"/>
    </source>
</evidence>
<comment type="subcellular location">
    <subcellularLocation>
        <location evidence="1">Membrane</location>
        <topology evidence="1">Multi-pass membrane protein</topology>
    </subcellularLocation>
</comment>
<gene>
    <name evidence="6" type="ORF">TTAC_LOCUS10389</name>
</gene>
<dbReference type="PANTHER" id="PTHR13377">
    <property type="entry name" value="PLACENTAL PROTEIN 6"/>
    <property type="match status" value="1"/>
</dbReference>
<evidence type="ECO:0000256" key="1">
    <source>
        <dbReference type="ARBA" id="ARBA00004141"/>
    </source>
</evidence>
<dbReference type="SMART" id="SM01160">
    <property type="entry name" value="DUF1751"/>
    <property type="match status" value="1"/>
</dbReference>
<accession>A0A0R3XA29</accession>
<feature type="transmembrane region" description="Helical" evidence="5">
    <location>
        <begin position="248"/>
        <end position="271"/>
    </location>
</feature>
<organism evidence="8">
    <name type="scientific">Hydatigena taeniaeformis</name>
    <name type="common">Feline tapeworm</name>
    <name type="synonym">Taenia taeniaeformis</name>
    <dbReference type="NCBI Taxonomy" id="6205"/>
    <lineage>
        <taxon>Eukaryota</taxon>
        <taxon>Metazoa</taxon>
        <taxon>Spiralia</taxon>
        <taxon>Lophotrochozoa</taxon>
        <taxon>Platyhelminthes</taxon>
        <taxon>Cestoda</taxon>
        <taxon>Eucestoda</taxon>
        <taxon>Cyclophyllidea</taxon>
        <taxon>Taeniidae</taxon>
        <taxon>Hydatigera</taxon>
    </lineage>
</organism>
<evidence type="ECO:0000313" key="8">
    <source>
        <dbReference type="WBParaSite" id="TTAC_0001040601-mRNA-1"/>
    </source>
</evidence>
<dbReference type="GO" id="GO:0006890">
    <property type="term" value="P:retrograde vesicle-mediated transport, Golgi to endoplasmic reticulum"/>
    <property type="evidence" value="ECO:0007669"/>
    <property type="project" value="InterPro"/>
</dbReference>
<keyword evidence="3 5" id="KW-1133">Transmembrane helix</keyword>
<dbReference type="EMBL" id="UYWX01021634">
    <property type="protein sequence ID" value="VDM35369.1"/>
    <property type="molecule type" value="Genomic_DNA"/>
</dbReference>
<name>A0A0R3XA29_HYDTA</name>
<keyword evidence="7" id="KW-1185">Reference proteome</keyword>
<evidence type="ECO:0000313" key="6">
    <source>
        <dbReference type="EMBL" id="VDM35369.1"/>
    </source>
</evidence>
<feature type="transmembrane region" description="Helical" evidence="5">
    <location>
        <begin position="64"/>
        <end position="94"/>
    </location>
</feature>
<proteinExistence type="predicted"/>
<dbReference type="AlphaFoldDB" id="A0A0R3XA29"/>
<dbReference type="STRING" id="6205.A0A0R3XA29"/>
<feature type="transmembrane region" description="Helical" evidence="5">
    <location>
        <begin position="291"/>
        <end position="321"/>
    </location>
</feature>
<evidence type="ECO:0000313" key="7">
    <source>
        <dbReference type="Proteomes" id="UP000274429"/>
    </source>
</evidence>
<feature type="transmembrane region" description="Helical" evidence="5">
    <location>
        <begin position="397"/>
        <end position="415"/>
    </location>
</feature>
<dbReference type="PANTHER" id="PTHR13377:SF3">
    <property type="entry name" value="TRANSMEMBRANE PROTEIN 115"/>
    <property type="match status" value="1"/>
</dbReference>
<dbReference type="Pfam" id="PF08551">
    <property type="entry name" value="DUF1751"/>
    <property type="match status" value="1"/>
</dbReference>
<sequence>MPIYYDRKNQLIFTVHHSVATIAFYLILVSLVRSIYAHRVDLLENATFLAEVAQVTSFIDRRRVAIVSLIFSIFFAITRNFMVIPYWLFIYSIYGTPKHMAAREQLPGLDVPMFVSSLILDALNIYWALMVYPIGYKAAYMLYKADWRTDFDRVRDRIRGRFLSARRRAMNTELLASLRRSTSFNLIQRAWEEWSLIPEDFSETEFCTMSVSERSSPLRRYSDSDDSNINDEGPCTFNMLIPSPMKSISSFCLFAELFLVIFFVDCAILSVGICENLKLTTGSLYYPNFQIYRFFTFFLVNTNVILFVIDAAGFFAFDSLLQRRWNFAEKMKFLMITTWLPGFMCLIYYYIKFACSRTEADLFFTGVNGSSSFVAAVTIVSRQLLYDTSSDAKVQTLYRYASLFYLILIALLQGFGAIPSITLLYSFFGLLYGWTYLRFFQNHTDGKRGDFRGSFSFARQVVARSF</sequence>
<dbReference type="WBParaSite" id="TTAC_0001040601-mRNA-1">
    <property type="protein sequence ID" value="TTAC_0001040601-mRNA-1"/>
    <property type="gene ID" value="TTAC_0001040601"/>
</dbReference>
<evidence type="ECO:0000256" key="4">
    <source>
        <dbReference type="ARBA" id="ARBA00023136"/>
    </source>
</evidence>
<feature type="transmembrane region" description="Helical" evidence="5">
    <location>
        <begin position="114"/>
        <end position="134"/>
    </location>
</feature>
<feature type="transmembrane region" description="Helical" evidence="5">
    <location>
        <begin position="12"/>
        <end position="32"/>
    </location>
</feature>
<keyword evidence="4 5" id="KW-0472">Membrane</keyword>
<dbReference type="InterPro" id="IPR013861">
    <property type="entry name" value="TMEM115/Pdh1/Rbl19"/>
</dbReference>